<sequence length="89" mass="10288">MTTEGHPSLPKWIKDAYIPLERYLCEQPTHQSLTRQQATDIIDEANTDFSDADIDHALDYLLNRGWLYKVDDQLFITELQCGESTESNN</sequence>
<dbReference type="eggNOG" id="arCOG07968">
    <property type="taxonomic scope" value="Archaea"/>
</dbReference>
<keyword evidence="1" id="KW-0614">Plasmid</keyword>
<dbReference type="KEGG" id="hla:Hlac_3646"/>
<proteinExistence type="predicted"/>
<accession>B9LXF7</accession>
<name>B9LXF7_HALLT</name>
<reference evidence="1 2" key="1">
    <citation type="journal article" date="2016" name="Stand. Genomic Sci.">
        <title>Complete genome sequence of the Antarctic Halorubrum lacusprofundi type strain ACAM 34.</title>
        <authorList>
            <person name="Anderson I.J."/>
            <person name="DasSarma P."/>
            <person name="Lucas S."/>
            <person name="Copeland A."/>
            <person name="Lapidus A."/>
            <person name="Del Rio T.G."/>
            <person name="Tice H."/>
            <person name="Dalin E."/>
            <person name="Bruce D.C."/>
            <person name="Goodwin L."/>
            <person name="Pitluck S."/>
            <person name="Sims D."/>
            <person name="Brettin T.S."/>
            <person name="Detter J.C."/>
            <person name="Han C.S."/>
            <person name="Larimer F."/>
            <person name="Hauser L."/>
            <person name="Land M."/>
            <person name="Ivanova N."/>
            <person name="Richardson P."/>
            <person name="Cavicchioli R."/>
            <person name="DasSarma S."/>
            <person name="Woese C.R."/>
            <person name="Kyrpides N.C."/>
        </authorList>
    </citation>
    <scope>NUCLEOTIDE SEQUENCE [LARGE SCALE GENOMIC DNA]</scope>
    <source>
        <strain evidence="2">ATCC 49239 / DSM 5036 / JCM 8891 / ACAM 34</strain>
    </source>
</reference>
<dbReference type="EMBL" id="CP001367">
    <property type="protein sequence ID" value="ACM59148.1"/>
    <property type="molecule type" value="Genomic_DNA"/>
</dbReference>
<keyword evidence="2" id="KW-1185">Reference proteome</keyword>
<dbReference type="RefSeq" id="WP_012660333.1">
    <property type="nucleotide sequence ID" value="NC_012030.1"/>
</dbReference>
<dbReference type="AlphaFoldDB" id="B9LXF7"/>
<evidence type="ECO:0000313" key="2">
    <source>
        <dbReference type="Proteomes" id="UP000000740"/>
    </source>
</evidence>
<organism evidence="1 2">
    <name type="scientific">Halorubrum lacusprofundi (strain ATCC 49239 / DSM 5036 / JCM 8891 / ACAM 34)</name>
    <dbReference type="NCBI Taxonomy" id="416348"/>
    <lineage>
        <taxon>Archaea</taxon>
        <taxon>Methanobacteriati</taxon>
        <taxon>Methanobacteriota</taxon>
        <taxon>Stenosarchaea group</taxon>
        <taxon>Halobacteria</taxon>
        <taxon>Halobacteriales</taxon>
        <taxon>Haloferacaceae</taxon>
        <taxon>Halorubrum</taxon>
    </lineage>
</organism>
<dbReference type="HOGENOM" id="CLU_188835_0_0_2"/>
<gene>
    <name evidence="1" type="ordered locus">Hlac_3646</name>
</gene>
<dbReference type="Proteomes" id="UP000000740">
    <property type="component" value="Plasmid pHLAC01"/>
</dbReference>
<protein>
    <submittedName>
        <fullName evidence="1">Uncharacterized protein</fullName>
    </submittedName>
</protein>
<dbReference type="GeneID" id="31400998"/>
<geneLocation type="plasmid" evidence="1 2">
    <name>pHLAC01</name>
</geneLocation>
<evidence type="ECO:0000313" key="1">
    <source>
        <dbReference type="EMBL" id="ACM59148.1"/>
    </source>
</evidence>